<dbReference type="InterPro" id="IPR049517">
    <property type="entry name" value="ACX-like_C"/>
</dbReference>
<accession>A0A2S5GKY8</accession>
<dbReference type="InterPro" id="IPR043129">
    <property type="entry name" value="ATPase_NBD"/>
</dbReference>
<dbReference type="Pfam" id="PF01968">
    <property type="entry name" value="Hydantoinase_A"/>
    <property type="match status" value="1"/>
</dbReference>
<dbReference type="OrthoDB" id="9768323at2"/>
<dbReference type="RefSeq" id="WP_104145271.1">
    <property type="nucleotide sequence ID" value="NZ_PREU01000014.1"/>
</dbReference>
<feature type="domain" description="Hydantoinase/oxoprolinase N-terminal" evidence="2">
    <location>
        <begin position="14"/>
        <end position="192"/>
    </location>
</feature>
<dbReference type="PANTHER" id="PTHR11365">
    <property type="entry name" value="5-OXOPROLINASE RELATED"/>
    <property type="match status" value="1"/>
</dbReference>
<name>A0A2S5GKY8_9BURK</name>
<evidence type="ECO:0000259" key="1">
    <source>
        <dbReference type="Pfam" id="PF01968"/>
    </source>
</evidence>
<reference evidence="4 5" key="1">
    <citation type="submission" date="2018-02" db="EMBL/GenBank/DDBJ databases">
        <title>Draft Genome of Achromobacter spanius stain 6.</title>
        <authorList>
            <person name="Gunasekera T.S."/>
            <person name="Radwan O."/>
            <person name="Ruiz O.N."/>
        </authorList>
    </citation>
    <scope>NUCLEOTIDE SEQUENCE [LARGE SCALE GENOMIC DNA]</scope>
    <source>
        <strain evidence="4 5">6</strain>
    </source>
</reference>
<evidence type="ECO:0000259" key="3">
    <source>
        <dbReference type="Pfam" id="PF19278"/>
    </source>
</evidence>
<evidence type="ECO:0000259" key="2">
    <source>
        <dbReference type="Pfam" id="PF05378"/>
    </source>
</evidence>
<evidence type="ECO:0000313" key="5">
    <source>
        <dbReference type="Proteomes" id="UP000239990"/>
    </source>
</evidence>
<dbReference type="Pfam" id="PF19278">
    <property type="entry name" value="Hydant_A_C"/>
    <property type="match status" value="1"/>
</dbReference>
<dbReference type="EMBL" id="PREU01000014">
    <property type="protein sequence ID" value="PPA73565.1"/>
    <property type="molecule type" value="Genomic_DNA"/>
</dbReference>
<dbReference type="InterPro" id="IPR045079">
    <property type="entry name" value="Oxoprolinase-like"/>
</dbReference>
<dbReference type="GO" id="GO:0005829">
    <property type="term" value="C:cytosol"/>
    <property type="evidence" value="ECO:0007669"/>
    <property type="project" value="TreeGrafter"/>
</dbReference>
<dbReference type="GO" id="GO:0006749">
    <property type="term" value="P:glutathione metabolic process"/>
    <property type="evidence" value="ECO:0007669"/>
    <property type="project" value="TreeGrafter"/>
</dbReference>
<protein>
    <submittedName>
        <fullName evidence="4">5-oxoprolinase</fullName>
    </submittedName>
</protein>
<comment type="caution">
    <text evidence="4">The sequence shown here is derived from an EMBL/GenBank/DDBJ whole genome shotgun (WGS) entry which is preliminary data.</text>
</comment>
<sequence length="691" mass="73426">MTQTASLPGERRFRVGFDVGGTFTDFTLLAEHSGELSYFKVPSTPHDPSEAIQSGLAHLMREHGISGDELAHVGHGTTVATNMVIERRGSRCALVTTRGFRDVLEIGRQTRPHLYDYNVIKPEPLAPREWRFEIGERMAADGSVLQALDEDEVASVARQLAAAQVEAVAICFMHSYRNDAHERRTREILAEHLPGVYLSVSSEILPEFREYERMSTTALNAYVGPRMAAYMRNLVDSVQGMGVRVPPTTVHSNGGLMSVESVLTAPVRTCVSGPAAGVIGAAELGRAAGFHNLITFDVGGTSTDVSLVAELQPLFTSSRLVADYPVKTLMVDVHVIGAGGGSIARIDDAGALKVGPQSAGAVPGPIAYNRGGTAVTLTDAHVVLGRLNPVALLEGRMAVHAERARAALQEQVAGPLGISLEEAAYGILRIANSNMARAVRAVSTERGHDIRKFALCAFGGAGGLHAAELARDCGIGTLLIPQEPGTMCARGILLSDISMDFVQTLMASANDAGWQAVQQALDTLAGKARAWLADEGVGDSAQRLTAVIDARYQGQNFEIPVPLEGMRLLPLADFVAAFSAAHIREYGYDATGRSVEIVNCRVRAVGLVPRAPIAHVAGGASLAGAVKERRAVYFENAGWADTPVYRRALLPTGAPVDGPAVIEEMSSTIVILPGQQARADDYGNLVVTLQP</sequence>
<dbReference type="InterPro" id="IPR008040">
    <property type="entry name" value="Hydant_A_N"/>
</dbReference>
<dbReference type="PANTHER" id="PTHR11365:SF23">
    <property type="entry name" value="HYPOTHETICAL 5-OXOPROLINASE (EUROFUNG)-RELATED"/>
    <property type="match status" value="1"/>
</dbReference>
<feature type="domain" description="Hydantoinase A/oxoprolinase" evidence="1">
    <location>
        <begin position="213"/>
        <end position="498"/>
    </location>
</feature>
<dbReference type="Pfam" id="PF05378">
    <property type="entry name" value="Hydant_A_N"/>
    <property type="match status" value="1"/>
</dbReference>
<evidence type="ECO:0000313" key="4">
    <source>
        <dbReference type="EMBL" id="PPA73565.1"/>
    </source>
</evidence>
<dbReference type="AlphaFoldDB" id="A0A2S5GKY8"/>
<proteinExistence type="predicted"/>
<dbReference type="GO" id="GO:0017168">
    <property type="term" value="F:5-oxoprolinase (ATP-hydrolyzing) activity"/>
    <property type="evidence" value="ECO:0007669"/>
    <property type="project" value="TreeGrafter"/>
</dbReference>
<gene>
    <name evidence="4" type="ORF">C4E15_24875</name>
</gene>
<dbReference type="SUPFAM" id="SSF53067">
    <property type="entry name" value="Actin-like ATPase domain"/>
    <property type="match status" value="1"/>
</dbReference>
<feature type="domain" description="Acetophenone carboxylase-like C-terminal" evidence="3">
    <location>
        <begin position="514"/>
        <end position="682"/>
    </location>
</feature>
<dbReference type="Proteomes" id="UP000239990">
    <property type="component" value="Unassembled WGS sequence"/>
</dbReference>
<organism evidence="4 5">
    <name type="scientific">Achromobacter spanius</name>
    <dbReference type="NCBI Taxonomy" id="217203"/>
    <lineage>
        <taxon>Bacteria</taxon>
        <taxon>Pseudomonadati</taxon>
        <taxon>Pseudomonadota</taxon>
        <taxon>Betaproteobacteria</taxon>
        <taxon>Burkholderiales</taxon>
        <taxon>Alcaligenaceae</taxon>
        <taxon>Achromobacter</taxon>
    </lineage>
</organism>
<dbReference type="InterPro" id="IPR002821">
    <property type="entry name" value="Hydantoinase_A"/>
</dbReference>